<dbReference type="AlphaFoldDB" id="A0A836BP91"/>
<dbReference type="FunFam" id="3.30.160.20:FF:000046">
    <property type="entry name" value="Peptidyl-tRNA hydrolase ICT1"/>
    <property type="match status" value="1"/>
</dbReference>
<dbReference type="Pfam" id="PF00472">
    <property type="entry name" value="RF-1"/>
    <property type="match status" value="1"/>
</dbReference>
<evidence type="ECO:0000313" key="3">
    <source>
        <dbReference type="EMBL" id="KAG2483672.1"/>
    </source>
</evidence>
<name>A0A836BP91_9CHLO</name>
<sequence>MATKLLRGIAGLCRLQPQRLPAVTRCTDRASWRCPAGLAGGWTLEASSAGQGAVRRSVAVKAGEVPEAPAEAPKPKVVFNVRPITKDDVEIQFARSSGAGGQNVNKVNTKVDMRFDVGAAGWLPEEVKQAMRTLEKNRFTSDGMLVMQSQRHRTQAQNLDDALAKMQEIIDRAVEYVTPKEADPETIKRVKAQIKAGKERRLDDKKKDAKRKKERSRRDWD</sequence>
<dbReference type="Proteomes" id="UP000612055">
    <property type="component" value="Unassembled WGS sequence"/>
</dbReference>
<proteinExistence type="predicted"/>
<dbReference type="GO" id="GO:0003747">
    <property type="term" value="F:translation release factor activity"/>
    <property type="evidence" value="ECO:0007669"/>
    <property type="project" value="InterPro"/>
</dbReference>
<comment type="caution">
    <text evidence="3">The sequence shown here is derived from an EMBL/GenBank/DDBJ whole genome shotgun (WGS) entry which is preliminary data.</text>
</comment>
<reference evidence="3" key="1">
    <citation type="journal article" date="2020" name="bioRxiv">
        <title>Comparative genomics of Chlamydomonas.</title>
        <authorList>
            <person name="Craig R.J."/>
            <person name="Hasan A.R."/>
            <person name="Ness R.W."/>
            <person name="Keightley P.D."/>
        </authorList>
    </citation>
    <scope>NUCLEOTIDE SEQUENCE</scope>
    <source>
        <strain evidence="3">CCAP 11/70</strain>
    </source>
</reference>
<keyword evidence="4" id="KW-1185">Reference proteome</keyword>
<feature type="domain" description="Prokaryotic-type class I peptide chain release factors" evidence="2">
    <location>
        <begin position="95"/>
        <end position="111"/>
    </location>
</feature>
<protein>
    <recommendedName>
        <fullName evidence="2">Prokaryotic-type class I peptide chain release factors domain-containing protein</fullName>
    </recommendedName>
</protein>
<dbReference type="PANTHER" id="PTHR47352:SF1">
    <property type="entry name" value="CLASS I PEPTIDE CHAIN RELEASE FACTOR"/>
    <property type="match status" value="1"/>
</dbReference>
<feature type="region of interest" description="Disordered" evidence="1">
    <location>
        <begin position="180"/>
        <end position="221"/>
    </location>
</feature>
<accession>A0A836BP91</accession>
<dbReference type="PANTHER" id="PTHR47352">
    <property type="entry name" value="CLASS I PEPTIDE CHAIN RELEASE FACTOR"/>
    <property type="match status" value="1"/>
</dbReference>
<dbReference type="SUPFAM" id="SSF110916">
    <property type="entry name" value="Peptidyl-tRNA hydrolase domain-like"/>
    <property type="match status" value="1"/>
</dbReference>
<evidence type="ECO:0000256" key="1">
    <source>
        <dbReference type="SAM" id="MobiDB-lite"/>
    </source>
</evidence>
<dbReference type="Gene3D" id="3.30.160.20">
    <property type="match status" value="1"/>
</dbReference>
<evidence type="ECO:0000259" key="2">
    <source>
        <dbReference type="PROSITE" id="PS00745"/>
    </source>
</evidence>
<dbReference type="OrthoDB" id="270639at2759"/>
<dbReference type="EMBL" id="JAEHOE010000169">
    <property type="protein sequence ID" value="KAG2483672.1"/>
    <property type="molecule type" value="Genomic_DNA"/>
</dbReference>
<organism evidence="3 4">
    <name type="scientific">Edaphochlamys debaryana</name>
    <dbReference type="NCBI Taxonomy" id="47281"/>
    <lineage>
        <taxon>Eukaryota</taxon>
        <taxon>Viridiplantae</taxon>
        <taxon>Chlorophyta</taxon>
        <taxon>core chlorophytes</taxon>
        <taxon>Chlorophyceae</taxon>
        <taxon>CS clade</taxon>
        <taxon>Chlamydomonadales</taxon>
        <taxon>Chlamydomonadales incertae sedis</taxon>
        <taxon>Edaphochlamys</taxon>
    </lineage>
</organism>
<feature type="compositionally biased region" description="Basic and acidic residues" evidence="1">
    <location>
        <begin position="196"/>
        <end position="207"/>
    </location>
</feature>
<gene>
    <name evidence="3" type="ORF">HYH03_017475</name>
</gene>
<dbReference type="InterPro" id="IPR000352">
    <property type="entry name" value="Pep_chain_release_fac_I"/>
</dbReference>
<evidence type="ECO:0000313" key="4">
    <source>
        <dbReference type="Proteomes" id="UP000612055"/>
    </source>
</evidence>
<dbReference type="NCBIfam" id="NF006718">
    <property type="entry name" value="PRK09256.1"/>
    <property type="match status" value="1"/>
</dbReference>
<dbReference type="PROSITE" id="PS00745">
    <property type="entry name" value="RF_PROK_I"/>
    <property type="match status" value="1"/>
</dbReference>